<protein>
    <submittedName>
        <fullName evidence="1">Uncharacterized protein</fullName>
    </submittedName>
</protein>
<dbReference type="EMBL" id="MHSH01000060">
    <property type="protein sequence ID" value="OHA39929.1"/>
    <property type="molecule type" value="Genomic_DNA"/>
</dbReference>
<reference evidence="1 2" key="1">
    <citation type="journal article" date="2016" name="Nat. Commun.">
        <title>Thousands of microbial genomes shed light on interconnected biogeochemical processes in an aquifer system.</title>
        <authorList>
            <person name="Anantharaman K."/>
            <person name="Brown C.T."/>
            <person name="Hug L.A."/>
            <person name="Sharon I."/>
            <person name="Castelle C.J."/>
            <person name="Probst A.J."/>
            <person name="Thomas B.C."/>
            <person name="Singh A."/>
            <person name="Wilkins M.J."/>
            <person name="Karaoz U."/>
            <person name="Brodie E.L."/>
            <person name="Williams K.H."/>
            <person name="Hubbard S.S."/>
            <person name="Banfield J.F."/>
        </authorList>
    </citation>
    <scope>NUCLEOTIDE SEQUENCE [LARGE SCALE GENOMIC DNA]</scope>
</reference>
<comment type="caution">
    <text evidence="1">The sequence shown here is derived from an EMBL/GenBank/DDBJ whole genome shotgun (WGS) entry which is preliminary data.</text>
</comment>
<accession>A0A1G2NWU8</accession>
<name>A0A1G2NWU8_9BACT</name>
<gene>
    <name evidence="1" type="ORF">A3H68_02625</name>
</gene>
<evidence type="ECO:0000313" key="1">
    <source>
        <dbReference type="EMBL" id="OHA39929.1"/>
    </source>
</evidence>
<organism evidence="1 2">
    <name type="scientific">Candidatus Taylorbacteria bacterium RIFCSPLOWO2_02_FULL_46_40</name>
    <dbReference type="NCBI Taxonomy" id="1802329"/>
    <lineage>
        <taxon>Bacteria</taxon>
        <taxon>Candidatus Tayloriibacteriota</taxon>
    </lineage>
</organism>
<dbReference type="AlphaFoldDB" id="A0A1G2NWU8"/>
<dbReference type="Proteomes" id="UP000176429">
    <property type="component" value="Unassembled WGS sequence"/>
</dbReference>
<dbReference type="SUPFAM" id="SSF58038">
    <property type="entry name" value="SNARE fusion complex"/>
    <property type="match status" value="1"/>
</dbReference>
<sequence length="131" mass="15040">MKKSKSESPKATLESVAKSVDDLAIVTKNGFDRVEREMVTKKEFYGFKDDMTGFKDEMSDFKSEMHDFKSETNALLFNIDGKLRTVDQRLDSIEKTLGPLVQISAAMQNELREHNERITKIEYKLGLVKKT</sequence>
<dbReference type="Gene3D" id="1.10.287.540">
    <property type="entry name" value="Helix hairpin bin"/>
    <property type="match status" value="1"/>
</dbReference>
<proteinExistence type="predicted"/>
<dbReference type="Gene3D" id="1.20.5.110">
    <property type="match status" value="1"/>
</dbReference>
<evidence type="ECO:0000313" key="2">
    <source>
        <dbReference type="Proteomes" id="UP000176429"/>
    </source>
</evidence>